<keyword evidence="2" id="KW-1133">Transmembrane helix</keyword>
<evidence type="ECO:0008006" key="6">
    <source>
        <dbReference type="Google" id="ProtNLM"/>
    </source>
</evidence>
<evidence type="ECO:0000256" key="3">
    <source>
        <dbReference type="SAM" id="SignalP"/>
    </source>
</evidence>
<dbReference type="EMBL" id="NAJL01000001">
    <property type="protein sequence ID" value="TKA34144.1"/>
    <property type="molecule type" value="Genomic_DNA"/>
</dbReference>
<evidence type="ECO:0000313" key="4">
    <source>
        <dbReference type="EMBL" id="TKA34144.1"/>
    </source>
</evidence>
<feature type="chain" id="PRO_5020660897" description="Proteophosphoglycan ppg4" evidence="3">
    <location>
        <begin position="26"/>
        <end position="564"/>
    </location>
</feature>
<dbReference type="Proteomes" id="UP000308549">
    <property type="component" value="Unassembled WGS sequence"/>
</dbReference>
<dbReference type="AlphaFoldDB" id="A0A4U0UFC0"/>
<feature type="transmembrane region" description="Helical" evidence="2">
    <location>
        <begin position="63"/>
        <end position="84"/>
    </location>
</feature>
<comment type="caution">
    <text evidence="4">The sequence shown here is derived from an EMBL/GenBank/DDBJ whole genome shotgun (WGS) entry which is preliminary data.</text>
</comment>
<feature type="compositionally biased region" description="Pro residues" evidence="1">
    <location>
        <begin position="366"/>
        <end position="383"/>
    </location>
</feature>
<feature type="compositionally biased region" description="Low complexity" evidence="1">
    <location>
        <begin position="488"/>
        <end position="500"/>
    </location>
</feature>
<evidence type="ECO:0000256" key="2">
    <source>
        <dbReference type="SAM" id="Phobius"/>
    </source>
</evidence>
<feature type="compositionally biased region" description="Polar residues" evidence="1">
    <location>
        <begin position="471"/>
        <end position="487"/>
    </location>
</feature>
<feature type="region of interest" description="Disordered" evidence="1">
    <location>
        <begin position="125"/>
        <end position="154"/>
    </location>
</feature>
<feature type="region of interest" description="Disordered" evidence="1">
    <location>
        <begin position="218"/>
        <end position="503"/>
    </location>
</feature>
<keyword evidence="5" id="KW-1185">Reference proteome</keyword>
<keyword evidence="2" id="KW-0472">Membrane</keyword>
<sequence>MATWHPTTSSLPLPLLLFLLPPASAIKDLWKVSIDNGPAPAPADGPPISASASRDRAILPYQIIGIVGAYLFVACFLLTLLLTIGRRLRHHALSTSYRRPTEMVKPMGRAFDPSPVSLFSSSARSWRSPRRLRDKQSAAGSVRSGMSGTGAGTVSPAMESVVSFDATVIEADRAQRQDEMERLYAAVMAQDDRKSPVAATSAFGKGVTVSTSEVDLRTAPSEWNREARARARAPPRLVTDAPNLRHLQVEPAQWSPRSPGTPKSPVRAIYPPDSSMPPMPSSPTSPVGAEYPTTPLTPRFSDQFHYPQRRVPSGGSFSSNSLPSNPSPSPPSRRSKKTPALRHLKISPPFALPDADNSDGARTPLSPQPRVYPDPGLPPPPRLPSKASLENPFAPAATSNWPFAADEASARVNEVRDIPQPYPSRRSGGVGLDPPPISTKDWSRQDKQENFSISPSSTSAADPKGQLPFRQHQTPDSTSAPWSSNRSAAAPPALKTTLLPPRRDGLSAAAPWTGVAVPYSPYMPFTPVTPVCARLVGRRETEANERERVVEMVEDEEEVWGGAY</sequence>
<proteinExistence type="predicted"/>
<evidence type="ECO:0000256" key="1">
    <source>
        <dbReference type="SAM" id="MobiDB-lite"/>
    </source>
</evidence>
<feature type="signal peptide" evidence="3">
    <location>
        <begin position="1"/>
        <end position="25"/>
    </location>
</feature>
<evidence type="ECO:0000313" key="5">
    <source>
        <dbReference type="Proteomes" id="UP000308549"/>
    </source>
</evidence>
<feature type="compositionally biased region" description="Basic residues" evidence="1">
    <location>
        <begin position="333"/>
        <end position="345"/>
    </location>
</feature>
<feature type="compositionally biased region" description="Low complexity" evidence="1">
    <location>
        <begin position="312"/>
        <end position="324"/>
    </location>
</feature>
<protein>
    <recommendedName>
        <fullName evidence="6">Proteophosphoglycan ppg4</fullName>
    </recommendedName>
</protein>
<feature type="compositionally biased region" description="Pro residues" evidence="1">
    <location>
        <begin position="274"/>
        <end position="283"/>
    </location>
</feature>
<keyword evidence="3" id="KW-0732">Signal</keyword>
<feature type="compositionally biased region" description="Polar residues" evidence="1">
    <location>
        <begin position="450"/>
        <end position="460"/>
    </location>
</feature>
<accession>A0A4U0UFC0</accession>
<organism evidence="4 5">
    <name type="scientific">Salinomyces thailandicus</name>
    <dbReference type="NCBI Taxonomy" id="706561"/>
    <lineage>
        <taxon>Eukaryota</taxon>
        <taxon>Fungi</taxon>
        <taxon>Dikarya</taxon>
        <taxon>Ascomycota</taxon>
        <taxon>Pezizomycotina</taxon>
        <taxon>Dothideomycetes</taxon>
        <taxon>Dothideomycetidae</taxon>
        <taxon>Mycosphaerellales</taxon>
        <taxon>Teratosphaeriaceae</taxon>
        <taxon>Salinomyces</taxon>
    </lineage>
</organism>
<keyword evidence="2" id="KW-0812">Transmembrane</keyword>
<name>A0A4U0UFC0_9PEZI</name>
<gene>
    <name evidence="4" type="ORF">B0A50_00124</name>
</gene>
<dbReference type="OrthoDB" id="4524805at2759"/>
<reference evidence="4 5" key="1">
    <citation type="submission" date="2017-03" db="EMBL/GenBank/DDBJ databases">
        <title>Genomes of endolithic fungi from Antarctica.</title>
        <authorList>
            <person name="Coleine C."/>
            <person name="Masonjones S."/>
            <person name="Stajich J.E."/>
        </authorList>
    </citation>
    <scope>NUCLEOTIDE SEQUENCE [LARGE SCALE GENOMIC DNA]</scope>
    <source>
        <strain evidence="4 5">CCFEE 6315</strain>
    </source>
</reference>